<feature type="domain" description="Ig-like" evidence="5">
    <location>
        <begin position="409"/>
        <end position="494"/>
    </location>
</feature>
<keyword evidence="2" id="KW-0677">Repeat</keyword>
<dbReference type="CDD" id="cd00033">
    <property type="entry name" value="CCP"/>
    <property type="match status" value="1"/>
</dbReference>
<evidence type="ECO:0000259" key="6">
    <source>
        <dbReference type="PROSITE" id="PS50853"/>
    </source>
</evidence>
<dbReference type="CDD" id="cd00063">
    <property type="entry name" value="FN3"/>
    <property type="match status" value="10"/>
</dbReference>
<dbReference type="SMART" id="SM00409">
    <property type="entry name" value="IG"/>
    <property type="match status" value="7"/>
</dbReference>
<feature type="domain" description="Ig-like" evidence="5">
    <location>
        <begin position="218"/>
        <end position="306"/>
    </location>
</feature>
<keyword evidence="3" id="KW-1015">Disulfide bond</keyword>
<dbReference type="InterPro" id="IPR036116">
    <property type="entry name" value="FN3_sf"/>
</dbReference>
<dbReference type="Pfam" id="PF14670">
    <property type="entry name" value="FXa_inhibition"/>
    <property type="match status" value="1"/>
</dbReference>
<dbReference type="InterPro" id="IPR002035">
    <property type="entry name" value="VWF_A"/>
</dbReference>
<dbReference type="Pfam" id="PF13927">
    <property type="entry name" value="Ig_3"/>
    <property type="match status" value="1"/>
</dbReference>
<dbReference type="InterPro" id="IPR036465">
    <property type="entry name" value="vWFA_dom_sf"/>
</dbReference>
<feature type="domain" description="Fibronectin type-III" evidence="6">
    <location>
        <begin position="1016"/>
        <end position="1121"/>
    </location>
</feature>
<proteinExistence type="predicted"/>
<accession>A0A0N5A8Q4</accession>
<dbReference type="InterPro" id="IPR000436">
    <property type="entry name" value="Sushi_SCR_CCP_dom"/>
</dbReference>
<feature type="domain" description="Fibronectin type-III" evidence="6">
    <location>
        <begin position="1927"/>
        <end position="2019"/>
    </location>
</feature>
<dbReference type="InterPro" id="IPR003961">
    <property type="entry name" value="FN3_dom"/>
</dbReference>
<dbReference type="Gene3D" id="2.60.40.10">
    <property type="entry name" value="Immunoglobulins"/>
    <property type="match status" value="16"/>
</dbReference>
<name>A0A0N5A8Q4_9BILA</name>
<organism evidence="7 8">
    <name type="scientific">Syphacia muris</name>
    <dbReference type="NCBI Taxonomy" id="451379"/>
    <lineage>
        <taxon>Eukaryota</taxon>
        <taxon>Metazoa</taxon>
        <taxon>Ecdysozoa</taxon>
        <taxon>Nematoda</taxon>
        <taxon>Chromadorea</taxon>
        <taxon>Rhabditida</taxon>
        <taxon>Spirurina</taxon>
        <taxon>Oxyuridomorpha</taxon>
        <taxon>Oxyuroidea</taxon>
        <taxon>Oxyuridae</taxon>
        <taxon>Syphacia</taxon>
    </lineage>
</organism>
<feature type="domain" description="Fibronectin type-III" evidence="6">
    <location>
        <begin position="1506"/>
        <end position="1619"/>
    </location>
</feature>
<dbReference type="InterPro" id="IPR013151">
    <property type="entry name" value="Immunoglobulin_dom"/>
</dbReference>
<feature type="domain" description="Fibronectin type-III" evidence="6">
    <location>
        <begin position="1208"/>
        <end position="1305"/>
    </location>
</feature>
<feature type="domain" description="VWFA" evidence="4">
    <location>
        <begin position="2396"/>
        <end position="2508"/>
    </location>
</feature>
<dbReference type="SMART" id="SM00408">
    <property type="entry name" value="IGc2"/>
    <property type="match status" value="6"/>
</dbReference>
<evidence type="ECO:0000259" key="5">
    <source>
        <dbReference type="PROSITE" id="PS50835"/>
    </source>
</evidence>
<dbReference type="InterPro" id="IPR003598">
    <property type="entry name" value="Ig_sub2"/>
</dbReference>
<evidence type="ECO:0000256" key="3">
    <source>
        <dbReference type="ARBA" id="ARBA00023157"/>
    </source>
</evidence>
<evidence type="ECO:0000256" key="2">
    <source>
        <dbReference type="ARBA" id="ARBA00022737"/>
    </source>
</evidence>
<dbReference type="Proteomes" id="UP000046393">
    <property type="component" value="Unplaced"/>
</dbReference>
<dbReference type="SMART" id="SM00181">
    <property type="entry name" value="EGF"/>
    <property type="match status" value="3"/>
</dbReference>
<dbReference type="Gene3D" id="3.40.50.410">
    <property type="entry name" value="von Willebrand factor, type A domain"/>
    <property type="match status" value="2"/>
</dbReference>
<feature type="domain" description="Fibronectin type-III" evidence="6">
    <location>
        <begin position="702"/>
        <end position="799"/>
    </location>
</feature>
<dbReference type="SUPFAM" id="SSF49265">
    <property type="entry name" value="Fibronectin type III"/>
    <property type="match status" value="8"/>
</dbReference>
<evidence type="ECO:0000313" key="7">
    <source>
        <dbReference type="Proteomes" id="UP000046393"/>
    </source>
</evidence>
<dbReference type="PROSITE" id="PS50234">
    <property type="entry name" value="VWFA"/>
    <property type="match status" value="2"/>
</dbReference>
<evidence type="ECO:0000256" key="1">
    <source>
        <dbReference type="ARBA" id="ARBA00004239"/>
    </source>
</evidence>
<dbReference type="Pfam" id="PF00047">
    <property type="entry name" value="ig"/>
    <property type="match status" value="1"/>
</dbReference>
<feature type="domain" description="Ig-like" evidence="5">
    <location>
        <begin position="1417"/>
        <end position="1497"/>
    </location>
</feature>
<feature type="domain" description="VWFA" evidence="4">
    <location>
        <begin position="2184"/>
        <end position="2294"/>
    </location>
</feature>
<dbReference type="InterPro" id="IPR013783">
    <property type="entry name" value="Ig-like_fold"/>
</dbReference>
<feature type="domain" description="Ig-like" evidence="5">
    <location>
        <begin position="1732"/>
        <end position="1824"/>
    </location>
</feature>
<dbReference type="InterPro" id="IPR000742">
    <property type="entry name" value="EGF"/>
</dbReference>
<feature type="domain" description="Fibronectin type-III" evidence="6">
    <location>
        <begin position="913"/>
        <end position="1011"/>
    </location>
</feature>
<dbReference type="WBParaSite" id="SMUV_0000046401-mRNA-1">
    <property type="protein sequence ID" value="SMUV_0000046401-mRNA-1"/>
    <property type="gene ID" value="SMUV_0000046401"/>
</dbReference>
<dbReference type="STRING" id="451379.A0A0N5A8Q4"/>
<dbReference type="CDD" id="cd00096">
    <property type="entry name" value="Ig"/>
    <property type="match status" value="1"/>
</dbReference>
<dbReference type="GO" id="GO:0005576">
    <property type="term" value="C:extracellular region"/>
    <property type="evidence" value="ECO:0007669"/>
    <property type="project" value="UniProtKB-SubCell"/>
</dbReference>
<dbReference type="SUPFAM" id="SSF57196">
    <property type="entry name" value="EGF/Laminin"/>
    <property type="match status" value="1"/>
</dbReference>
<dbReference type="SMART" id="SM00060">
    <property type="entry name" value="FN3"/>
    <property type="match status" value="10"/>
</dbReference>
<evidence type="ECO:0000259" key="4">
    <source>
        <dbReference type="PROSITE" id="PS50234"/>
    </source>
</evidence>
<dbReference type="InterPro" id="IPR050964">
    <property type="entry name" value="Striated_Muscle_Regulatory"/>
</dbReference>
<dbReference type="InterPro" id="IPR007110">
    <property type="entry name" value="Ig-like_dom"/>
</dbReference>
<dbReference type="InterPro" id="IPR003599">
    <property type="entry name" value="Ig_sub"/>
</dbReference>
<feature type="domain" description="Ig-like" evidence="5">
    <location>
        <begin position="812"/>
        <end position="900"/>
    </location>
</feature>
<dbReference type="SUPFAM" id="SSF48726">
    <property type="entry name" value="Immunoglobulin"/>
    <property type="match status" value="6"/>
</dbReference>
<dbReference type="SUPFAM" id="SSF57535">
    <property type="entry name" value="Complement control module/SCR domain"/>
    <property type="match status" value="1"/>
</dbReference>
<protein>
    <submittedName>
        <fullName evidence="8">Fibronectin type-III domain-containing protein</fullName>
    </submittedName>
</protein>
<feature type="domain" description="Fibronectin type-III" evidence="6">
    <location>
        <begin position="312"/>
        <end position="409"/>
    </location>
</feature>
<feature type="domain" description="Fibronectin type-III" evidence="6">
    <location>
        <begin position="1624"/>
        <end position="1728"/>
    </location>
</feature>
<evidence type="ECO:0000313" key="8">
    <source>
        <dbReference type="WBParaSite" id="SMUV_0000046401-mRNA-1"/>
    </source>
</evidence>
<comment type="subcellular location">
    <subcellularLocation>
        <location evidence="1">Secreted</location>
        <location evidence="1">Extracellular space</location>
    </subcellularLocation>
</comment>
<feature type="domain" description="Fibronectin type-III" evidence="6">
    <location>
        <begin position="499"/>
        <end position="597"/>
    </location>
</feature>
<dbReference type="Pfam" id="PF00092">
    <property type="entry name" value="VWA"/>
    <property type="match status" value="2"/>
</dbReference>
<dbReference type="PROSITE" id="PS50835">
    <property type="entry name" value="IG_LIKE"/>
    <property type="match status" value="7"/>
</dbReference>
<sequence length="2508" mass="280330">MKLISVPFAPVDAGKCVKRPQSGRNVCYPRYEDLDTSCTDVGSGLVAPPAIKNAIVLAMAFVPPDTLRNLMTKYYRIHPEHFHEGALNTTVNSFLFVRYHCEEGYQMADDIDTMFCSKGKWVNTEPYCIGTGLCAVDNGGCSHTCRSDNNRVTCSCPKGLVLSEDEKTCRRPIPSKLCRSLSKCVCTRIDSKQFSCNCPPGETCLSDCAAIQKNFHNPQRDIRLYISPSMPYEVRPGGNINITCSAVSYPFPRVAWQHENKNYSIAPPKAGSIINEQVLFVSEITKTTNFTCHATNGEMSVNRTIQIVVKGPGDAPRIKKLDTSRTSIRVYWTPPTIMNNPITNYIIYYSTKGNANLNQWKQVKVDETTRDYKIENLLPRTQYYIRLRALDSKGEGKVGLPIKVTTRQPARQPIIVIEQGSIMHIPPLVPFNLTCKALRTDPMPRLSWQSGDVTLASPKRMSTRIIVLEHGVRQHVNYTCRAVNEAGRIRKRIQIIVTGPLRPDKPTYVIHGNNVYLSWETPQITNGPMKDYEVLYTDDPSLPDDRWHSLRTGSPDIKLATISNLKEFTPYSVKIRGWNELGPGEFHGPFNITTQQAGREPVVELVPSEKVKFPSTSEEDLMFRCEANGVPKPEILWYWNENIVEHDKDNFRIYDATPYGSTNETISKLVLEKVTHSGTVRCEASNEHGIKYQETVAEIMGPGSPPRNIRPYPYPNGFKVTWEPPEYPNGKIDDYVIFYAKDPETHPDKWNTTVVDAGKNEANVTVGDEDTSYSVRMQARTNDHDGPISEIYDVVTGKKIFPLEVQLVILDPKIDPEENSTTVSPMQSIKFKCVAKGHQQPLMYYSWLQSDNTNSTMPVPMVLSKENKQKNKFETVLHVTKTPTAAELECLARDRSGLLSDRHHFNVLTPGSPPEYVSAFVDKDNTVTVTWEKPKYPNGPIIGYNVYITDYISWPQGEEKVFNVTGADNMSINFKRGQFEPSKSYFVKVAAVGPGGEGLKSDPKPFMTEVGGPLNPPTNLDVNVLPNNSFEVSWKPPTMPNGPIKEHTVYFTLDEPPAMPELYKQWEKVLVPGDALEPSVIIDNADHKILPNKPYIFVVSTTNDQAEGQPSTPVVIKTQSGRVKPTVKIDKDVIKVDPHESVTIHCEATGIPPPKVFWVVGLKEDIVENTNLTLDHIVNDETAKCVAENGAGRAQSTVRIIVSGPGTPPNEIFVIPQDDSKVNVEWTTPDTTNGKILGYEILYGETSDDELMMKDVKSLLVDDDVQHATLTNLKPKTDYAVKVRAISDRGPGVVSKPYKVKTLPLAPSPVEKPEVTVHDNNTVVVSFEAPNDPQKDNDTIKEFLIRYKPEGLDNKKEEPWHELIWREPDNDSSVEIKIGSDNFKPNEAYALKIIPRGEVDGPESKTVSVKLGSGVVPPATPVLNVDATDNAINVPAGTDYTVTCSASGSPTPKITWHNENETLLSESSVLKLTNLKETVKAKCVAKNEAGKSETPFTANVIGPGDSPNSIHLTAEKPRTINVKFDPPRYPNGNLTQYVAYYLPLDNQSAGTEMEQVQQKPLTEWNKAVKMEDPEEGEQKNLELYEFVEPDTDYAVVLQAVNEDGPGPHSEVHFVHTMSKNREQPPKSLHVEPLDQRSELAEWEMPEEIEKMPIGYELFYTKAGSNAWEDGTELNNDWKKISIMNPKKLKHKLDDILDPDTEYMFKIRALYSDGPGVFSDACISRTLPEGGRPYIILPNGEKRYNGTTTIDILPGSSILVFCNAKGKPSATIKWVPIGVFPNGPSWVEADKDQAKWSLEVTDITNNASFKCIAQNQHGSSNWTINFQILKDLAPDWKAKMVTAKNENGSVFLDCTNMLPKYFKDMNNCSIQWTPSIPAEQWNEVPQNAASAEHIPVPEMEPGNTYYVRIKNPTHGITSPVFQITAPKPASDIRLGTNLNGELVLDFKPPITAAPVEEYLIKYWPLDKPDAVIHMESPANSSGLVIIDDLIPDQQYKFMVIARTPDGNIASEPVQIKAPQTDIQCPCSICVFEDINGTSVRRCICPYGFKLAENGRDCEQIEESGGIIHVTEETETVSPSFLDGLKEYLKSTLPTITLFASTPEPVKDISSSKEQWIEEGTTNLPLETARGTIKTSITDEKYSDESRNLNTSKKPEAESLKHADLSIAETPGREIKYCDFLNSALDVVFVVDIKGFAQEELFYIKTALKEFISKYLDISPDVTRVALIKYDKFVEVPVALGGYEESNEIYDKIEILDNKEQVYKGDHHYGINSAYQQFRLFPRENAGKIILVIAKGSDKKLELQKPSANVSHVIFFTSTPEQNENKEHVLAEHKHIEDWHKFSAESINHFLIAECEKGKISLVKIPPTSQKTKLYSTQASAYDNTKTETANYCQTMNNVLFIIQISTDTNHLTDVKKKAILQIIKAINTENTKVGIIKYASTAQPVVDIGNYATTEELNNMVENLRNTGKGDNGLQSAWNTAIEMITEKEHEQQGKNKATIIILHDTTTR</sequence>
<dbReference type="InterPro" id="IPR035976">
    <property type="entry name" value="Sushi/SCR/CCP_sf"/>
</dbReference>
<feature type="domain" description="Ig-like" evidence="5">
    <location>
        <begin position="1125"/>
        <end position="1201"/>
    </location>
</feature>
<feature type="domain" description="Ig-like" evidence="5">
    <location>
        <begin position="601"/>
        <end position="697"/>
    </location>
</feature>
<dbReference type="Gene3D" id="2.10.25.10">
    <property type="entry name" value="Laminin"/>
    <property type="match status" value="1"/>
</dbReference>
<reference evidence="8" key="1">
    <citation type="submission" date="2017-02" db="UniProtKB">
        <authorList>
            <consortium name="WormBaseParasite"/>
        </authorList>
    </citation>
    <scope>IDENTIFICATION</scope>
</reference>
<dbReference type="InterPro" id="IPR036179">
    <property type="entry name" value="Ig-like_dom_sf"/>
</dbReference>
<dbReference type="SUPFAM" id="SSF53300">
    <property type="entry name" value="vWA-like"/>
    <property type="match status" value="2"/>
</dbReference>
<dbReference type="PROSITE" id="PS50853">
    <property type="entry name" value="FN3"/>
    <property type="match status" value="9"/>
</dbReference>
<keyword evidence="7" id="KW-1185">Reference proteome</keyword>
<dbReference type="Pfam" id="PF00041">
    <property type="entry name" value="fn3"/>
    <property type="match status" value="7"/>
</dbReference>
<dbReference type="PANTHER" id="PTHR13817:SF173">
    <property type="entry name" value="FRAZZLED"/>
    <property type="match status" value="1"/>
</dbReference>
<dbReference type="PANTHER" id="PTHR13817">
    <property type="entry name" value="TITIN"/>
    <property type="match status" value="1"/>
</dbReference>